<reference evidence="2 3" key="1">
    <citation type="submission" date="2016-07" db="EMBL/GenBank/DDBJ databases">
        <title>Pervasive Adenine N6-methylation of Active Genes in Fungi.</title>
        <authorList>
            <consortium name="DOE Joint Genome Institute"/>
            <person name="Mondo S.J."/>
            <person name="Dannebaum R.O."/>
            <person name="Kuo R.C."/>
            <person name="Labutti K."/>
            <person name="Haridas S."/>
            <person name="Kuo A."/>
            <person name="Salamov A."/>
            <person name="Ahrendt S.R."/>
            <person name="Lipzen A."/>
            <person name="Sullivan W."/>
            <person name="Andreopoulos W.B."/>
            <person name="Clum A."/>
            <person name="Lindquist E."/>
            <person name="Daum C."/>
            <person name="Ramamoorthy G.K."/>
            <person name="Gryganskyi A."/>
            <person name="Culley D."/>
            <person name="Magnuson J.K."/>
            <person name="James T.Y."/>
            <person name="O'Malley M.A."/>
            <person name="Stajich J.E."/>
            <person name="Spatafora J.W."/>
            <person name="Visel A."/>
            <person name="Grigoriev I.V."/>
        </authorList>
    </citation>
    <scope>NUCLEOTIDE SEQUENCE [LARGE SCALE GENOMIC DNA]</scope>
    <source>
        <strain evidence="2 3">68-887.2</strain>
    </source>
</reference>
<keyword evidence="3" id="KW-1185">Reference proteome</keyword>
<dbReference type="EMBL" id="MCFC01000039">
    <property type="protein sequence ID" value="ORY27342.1"/>
    <property type="molecule type" value="Genomic_DNA"/>
</dbReference>
<name>A0A1Y2AXQ5_9TREE</name>
<protein>
    <submittedName>
        <fullName evidence="2">Concanavalin A-like lectin/glucanase domain-containing protein</fullName>
    </submittedName>
</protein>
<dbReference type="STRING" id="71784.A0A1Y2AXQ5"/>
<feature type="domain" description="GH16" evidence="1">
    <location>
        <begin position="10"/>
        <end position="282"/>
    </location>
</feature>
<evidence type="ECO:0000259" key="1">
    <source>
        <dbReference type="PROSITE" id="PS51762"/>
    </source>
</evidence>
<dbReference type="Proteomes" id="UP000193986">
    <property type="component" value="Unassembled WGS sequence"/>
</dbReference>
<dbReference type="GO" id="GO:0030246">
    <property type="term" value="F:carbohydrate binding"/>
    <property type="evidence" value="ECO:0007669"/>
    <property type="project" value="UniProtKB-KW"/>
</dbReference>
<dbReference type="InterPro" id="IPR000757">
    <property type="entry name" value="Beta-glucanase-like"/>
</dbReference>
<gene>
    <name evidence="2" type="ORF">BCR39DRAFT_469540</name>
</gene>
<sequence length="335" mass="35861">MGVTGDWVLSEIGGIGVDYHSYVDHDKAFTDGLAFWTSSGVPGIQAEHWATLAEGVTRDSVRITSKALFAGGLFIIDLALMPWGCGVWPAFWMLGYDKEWPNAGEIDIVEGIQAMTNNHTTPGCDINQTTSLYRGTVANQNCDSSAGGTGCSIVDPSASSYGDPFNSAGGGVFAALWDGNGIKMWSWNRAQIPSDITNESPSPENWGTPVSAWDASTCNPYEFFSAQMLVLNIDLCGDWAGNDYASYSYCPGTCPQQIANPANLVNTVMIINYIKVFQQSGTIPIKDQVVTDKNVTGAGGVANPMTGQAVHIAAHHVSLDTVWLVTISVMLWSIL</sequence>
<dbReference type="OrthoDB" id="192832at2759"/>
<dbReference type="GO" id="GO:0004553">
    <property type="term" value="F:hydrolase activity, hydrolyzing O-glycosyl compounds"/>
    <property type="evidence" value="ECO:0007669"/>
    <property type="project" value="InterPro"/>
</dbReference>
<dbReference type="SUPFAM" id="SSF49899">
    <property type="entry name" value="Concanavalin A-like lectins/glucanases"/>
    <property type="match status" value="1"/>
</dbReference>
<dbReference type="GO" id="GO:0009251">
    <property type="term" value="P:glucan catabolic process"/>
    <property type="evidence" value="ECO:0007669"/>
    <property type="project" value="TreeGrafter"/>
</dbReference>
<keyword evidence="2" id="KW-0430">Lectin</keyword>
<organism evidence="2 3">
    <name type="scientific">Naematelia encephala</name>
    <dbReference type="NCBI Taxonomy" id="71784"/>
    <lineage>
        <taxon>Eukaryota</taxon>
        <taxon>Fungi</taxon>
        <taxon>Dikarya</taxon>
        <taxon>Basidiomycota</taxon>
        <taxon>Agaricomycotina</taxon>
        <taxon>Tremellomycetes</taxon>
        <taxon>Tremellales</taxon>
        <taxon>Naemateliaceae</taxon>
        <taxon>Naematelia</taxon>
    </lineage>
</organism>
<dbReference type="PANTHER" id="PTHR10963">
    <property type="entry name" value="GLYCOSYL HYDROLASE-RELATED"/>
    <property type="match status" value="1"/>
</dbReference>
<dbReference type="InParanoid" id="A0A1Y2AXQ5"/>
<dbReference type="PANTHER" id="PTHR10963:SF24">
    <property type="entry name" value="GLYCOSIDASE C21B10.07-RELATED"/>
    <property type="match status" value="1"/>
</dbReference>
<dbReference type="InterPro" id="IPR050546">
    <property type="entry name" value="Glycosyl_Hydrlase_16"/>
</dbReference>
<accession>A0A1Y2AXQ5</accession>
<evidence type="ECO:0000313" key="3">
    <source>
        <dbReference type="Proteomes" id="UP000193986"/>
    </source>
</evidence>
<dbReference type="Gene3D" id="2.60.120.200">
    <property type="match status" value="1"/>
</dbReference>
<proteinExistence type="predicted"/>
<comment type="caution">
    <text evidence="2">The sequence shown here is derived from an EMBL/GenBank/DDBJ whole genome shotgun (WGS) entry which is preliminary data.</text>
</comment>
<dbReference type="PROSITE" id="PS51762">
    <property type="entry name" value="GH16_2"/>
    <property type="match status" value="1"/>
</dbReference>
<dbReference type="InterPro" id="IPR013320">
    <property type="entry name" value="ConA-like_dom_sf"/>
</dbReference>
<evidence type="ECO:0000313" key="2">
    <source>
        <dbReference type="EMBL" id="ORY27342.1"/>
    </source>
</evidence>
<dbReference type="Pfam" id="PF26113">
    <property type="entry name" value="GH16_XgeA"/>
    <property type="match status" value="1"/>
</dbReference>
<dbReference type="AlphaFoldDB" id="A0A1Y2AXQ5"/>